<gene>
    <name evidence="2" type="ORF">EG328_010290</name>
</gene>
<dbReference type="EMBL" id="WNWS01000669">
    <property type="protein sequence ID" value="KAE9964638.1"/>
    <property type="molecule type" value="Genomic_DNA"/>
</dbReference>
<comment type="caution">
    <text evidence="2">The sequence shown here is derived from an EMBL/GenBank/DDBJ whole genome shotgun (WGS) entry which is preliminary data.</text>
</comment>
<proteinExistence type="predicted"/>
<accession>A0A8H3U875</accession>
<evidence type="ECO:0000313" key="3">
    <source>
        <dbReference type="Proteomes" id="UP000447873"/>
    </source>
</evidence>
<name>A0A8H3U875_VENIN</name>
<organism evidence="2 3">
    <name type="scientific">Venturia inaequalis</name>
    <name type="common">Apple scab fungus</name>
    <dbReference type="NCBI Taxonomy" id="5025"/>
    <lineage>
        <taxon>Eukaryota</taxon>
        <taxon>Fungi</taxon>
        <taxon>Dikarya</taxon>
        <taxon>Ascomycota</taxon>
        <taxon>Pezizomycotina</taxon>
        <taxon>Dothideomycetes</taxon>
        <taxon>Pleosporomycetidae</taxon>
        <taxon>Venturiales</taxon>
        <taxon>Venturiaceae</taxon>
        <taxon>Venturia</taxon>
    </lineage>
</organism>
<feature type="region of interest" description="Disordered" evidence="1">
    <location>
        <begin position="242"/>
        <end position="264"/>
    </location>
</feature>
<dbReference type="AlphaFoldDB" id="A0A8H3U875"/>
<sequence length="433" mass="47817">MGICTGTIFCFWTAIFGTLAHYIMDRIALKEIKTDGELDDKTLTMRKHKEADNQEEEMEQGEEIMAQQGSERGKGVHFQVDADEETGMTVKEETGMTIEEATSMTAEEGYEEAIRDATNATPQTPWPSPDIKKDAPVPETANSKTHTNAVSLTEEDYEELDIFWECCRCLTHRNHHFRHCQNTDCPDMRLIDSDHVKWVGHKTCEYCRTGLVVWGSLQDKWVRGRLTIPDFLFLKNRQRDSEQAPTRRASISAKKLKRRAEREREFETQTLFGWGTTAPTNGAVSPGMTRLPLGSWSPGLPASSGFSTQTSSGTVTPLSLEDTTPPTRAVKPTRPKLPMSSGSQMRTMSPESLAEFGARARVVIPTSSRPRTPAASGAVTPTSIALRSEGPMSADSGVLDIPDIVDGEEVVAGSRSRKPPKLGVRVWSGGAKQ</sequence>
<protein>
    <submittedName>
        <fullName evidence="2">Uncharacterized protein</fullName>
    </submittedName>
</protein>
<feature type="region of interest" description="Disordered" evidence="1">
    <location>
        <begin position="119"/>
        <end position="147"/>
    </location>
</feature>
<evidence type="ECO:0000313" key="2">
    <source>
        <dbReference type="EMBL" id="KAE9964638.1"/>
    </source>
</evidence>
<evidence type="ECO:0000256" key="1">
    <source>
        <dbReference type="SAM" id="MobiDB-lite"/>
    </source>
</evidence>
<feature type="region of interest" description="Disordered" evidence="1">
    <location>
        <begin position="299"/>
        <end position="348"/>
    </location>
</feature>
<dbReference type="Proteomes" id="UP000447873">
    <property type="component" value="Unassembled WGS sequence"/>
</dbReference>
<feature type="compositionally biased region" description="Low complexity" evidence="1">
    <location>
        <begin position="303"/>
        <end position="316"/>
    </location>
</feature>
<reference evidence="2 3" key="1">
    <citation type="submission" date="2018-12" db="EMBL/GenBank/DDBJ databases">
        <title>Venturia inaequalis Genome Resource.</title>
        <authorList>
            <person name="Lichtner F.J."/>
        </authorList>
    </citation>
    <scope>NUCLEOTIDE SEQUENCE [LARGE SCALE GENOMIC DNA]</scope>
    <source>
        <strain evidence="2 3">120213</strain>
    </source>
</reference>
<feature type="region of interest" description="Disordered" evidence="1">
    <location>
        <begin position="410"/>
        <end position="433"/>
    </location>
</feature>